<dbReference type="EMBL" id="LGHB01000007">
    <property type="protein sequence ID" value="KUK96865.1"/>
    <property type="molecule type" value="Genomic_DNA"/>
</dbReference>
<accession>A0A124G3G8</accession>
<dbReference type="AlphaFoldDB" id="A0A124G3G8"/>
<evidence type="ECO:0000313" key="3">
    <source>
        <dbReference type="Proteomes" id="UP000053961"/>
    </source>
</evidence>
<evidence type="ECO:0000313" key="2">
    <source>
        <dbReference type="EMBL" id="KUK96865.1"/>
    </source>
</evidence>
<sequence>MYRDFRGVEFLEDEMRAILETMTPELEEMDEGARDGLMI</sequence>
<comment type="caution">
    <text evidence="2">The sequence shown here is derived from an EMBL/GenBank/DDBJ whole genome shotgun (WGS) entry which is preliminary data.</text>
</comment>
<reference evidence="2" key="1">
    <citation type="journal article" date="2015" name="MBio">
        <title>Genome-resolved metagenomic analysis reveals roles for candidate phyla and other microbial community members in biogeochemical transformations in oil reservoirs.</title>
        <authorList>
            <person name="Hu P."/>
            <person name="Tom L."/>
            <person name="Singh A."/>
            <person name="Thomas B.C."/>
            <person name="Baker B.J."/>
            <person name="Piceno Y.M."/>
            <person name="Andersen G.L."/>
            <person name="Banfield J.F."/>
        </authorList>
    </citation>
    <scope>NUCLEOTIDE SEQUENCE [LARGE SCALE GENOMIC DNA]</scope>
    <source>
        <strain evidence="2">56_747</strain>
    </source>
</reference>
<evidence type="ECO:0000313" key="4">
    <source>
        <dbReference type="Proteomes" id="UP000057043"/>
    </source>
</evidence>
<evidence type="ECO:0000313" key="1">
    <source>
        <dbReference type="EMBL" id="KUK43347.1"/>
    </source>
</evidence>
<dbReference type="Proteomes" id="UP000057043">
    <property type="component" value="Unassembled WGS sequence"/>
</dbReference>
<organism evidence="2 3">
    <name type="scientific">Methanothrix harundinacea</name>
    <dbReference type="NCBI Taxonomy" id="301375"/>
    <lineage>
        <taxon>Archaea</taxon>
        <taxon>Methanobacteriati</taxon>
        <taxon>Methanobacteriota</taxon>
        <taxon>Stenosarchaea group</taxon>
        <taxon>Methanomicrobia</taxon>
        <taxon>Methanotrichales</taxon>
        <taxon>Methanotrichaceae</taxon>
        <taxon>Methanothrix</taxon>
    </lineage>
</organism>
<dbReference type="PATRIC" id="fig|301375.6.peg.2123"/>
<proteinExistence type="predicted"/>
<gene>
    <name evidence="1" type="ORF">XD72_2266</name>
    <name evidence="2" type="ORF">XE07_0816</name>
</gene>
<dbReference type="EMBL" id="LGFT01000083">
    <property type="protein sequence ID" value="KUK43347.1"/>
    <property type="molecule type" value="Genomic_DNA"/>
</dbReference>
<protein>
    <submittedName>
        <fullName evidence="2">Uncharacterized protein</fullName>
    </submittedName>
</protein>
<name>A0A124G3G8_9EURY</name>
<dbReference type="Proteomes" id="UP000053961">
    <property type="component" value="Unassembled WGS sequence"/>
</dbReference>
<reference evidence="3 4" key="2">
    <citation type="journal article" date="2015" name="MBio">
        <title>Genome-Resolved Metagenomic Analysis Reveals Roles for Candidate Phyla and Other Microbial Community Members in Biogeochemical Transformations in Oil Reservoirs.</title>
        <authorList>
            <person name="Hu P."/>
            <person name="Tom L."/>
            <person name="Singh A."/>
            <person name="Thomas B.C."/>
            <person name="Baker B.J."/>
            <person name="Piceno Y.M."/>
            <person name="Andersen G.L."/>
            <person name="Banfield J.F."/>
        </authorList>
    </citation>
    <scope>NUCLEOTIDE SEQUENCE [LARGE SCALE GENOMIC DNA]</scope>
    <source>
        <strain evidence="1">57_489</strain>
    </source>
</reference>